<dbReference type="Gene3D" id="4.10.60.10">
    <property type="entry name" value="Zinc finger, CCHC-type"/>
    <property type="match status" value="1"/>
</dbReference>
<evidence type="ECO:0000256" key="1">
    <source>
        <dbReference type="PROSITE-ProRule" id="PRU00047"/>
    </source>
</evidence>
<evidence type="ECO:0000256" key="2">
    <source>
        <dbReference type="SAM" id="MobiDB-lite"/>
    </source>
</evidence>
<proteinExistence type="predicted"/>
<keyword evidence="1" id="KW-0862">Zinc</keyword>
<dbReference type="Proteomes" id="UP000716291">
    <property type="component" value="Unassembled WGS sequence"/>
</dbReference>
<feature type="region of interest" description="Disordered" evidence="2">
    <location>
        <begin position="1"/>
        <end position="24"/>
    </location>
</feature>
<feature type="region of interest" description="Disordered" evidence="2">
    <location>
        <begin position="248"/>
        <end position="282"/>
    </location>
</feature>
<feature type="compositionally biased region" description="Polar residues" evidence="2">
    <location>
        <begin position="266"/>
        <end position="282"/>
    </location>
</feature>
<protein>
    <recommendedName>
        <fullName evidence="3">CCHC-type domain-containing protein</fullName>
    </recommendedName>
</protein>
<sequence>MVLSNKISSQSVNTATQQPQAPEPFTKLKSMSWSQLVARKQTSLMNATFENNTHNSQQDKVIHSKVRRAGRSPGSVILDIADKSESPVQLMALIAKQLPSRIAVATTKEGNGITLENDAVRLLLCRALDPAVPLVRLPISNLPFLKEDILKEQLKMSLEPYGSVLGLGILRESHTGTYMGTGYAILSSEDEGIYAVWSDMPTYCRYCHAEGHAVPDCPKKRSSRVCWNCRASGHIAAECAKSKNKPFKKVRKTPNAPQDRVDQDEIQSSQASSGITIPSISSQPLTSNIMRHKLPIRNESGDDPRIYSSTLLTTEEDSILVSTQEVLTSVFTAPADSHDNVQMETNAESIENSYAVADIVIVDQATKNIPQSQYQAAIDGHLNGVPAGYNFRCYTLDNLVSTIPECNPGDQLHGITVFNADGALIQSQQ</sequence>
<dbReference type="SUPFAM" id="SSF57756">
    <property type="entry name" value="Retrovirus zinc finger-like domains"/>
    <property type="match status" value="1"/>
</dbReference>
<keyword evidence="5" id="KW-1185">Reference proteome</keyword>
<keyword evidence="1" id="KW-0863">Zinc-finger</keyword>
<feature type="domain" description="CCHC-type" evidence="3">
    <location>
        <begin position="226"/>
        <end position="239"/>
    </location>
</feature>
<dbReference type="InterPro" id="IPR001878">
    <property type="entry name" value="Znf_CCHC"/>
</dbReference>
<dbReference type="GO" id="GO:0003676">
    <property type="term" value="F:nucleic acid binding"/>
    <property type="evidence" value="ECO:0007669"/>
    <property type="project" value="InterPro"/>
</dbReference>
<organism evidence="4 5">
    <name type="scientific">Rhizopus oryzae</name>
    <name type="common">Mucormycosis agent</name>
    <name type="synonym">Rhizopus arrhizus var. delemar</name>
    <dbReference type="NCBI Taxonomy" id="64495"/>
    <lineage>
        <taxon>Eukaryota</taxon>
        <taxon>Fungi</taxon>
        <taxon>Fungi incertae sedis</taxon>
        <taxon>Mucoromycota</taxon>
        <taxon>Mucoromycotina</taxon>
        <taxon>Mucoromycetes</taxon>
        <taxon>Mucorales</taxon>
        <taxon>Mucorineae</taxon>
        <taxon>Rhizopodaceae</taxon>
        <taxon>Rhizopus</taxon>
    </lineage>
</organism>
<dbReference type="AlphaFoldDB" id="A0A9P6WYC3"/>
<evidence type="ECO:0000313" key="5">
    <source>
        <dbReference type="Proteomes" id="UP000716291"/>
    </source>
</evidence>
<keyword evidence="1" id="KW-0479">Metal-binding</keyword>
<evidence type="ECO:0000259" key="3">
    <source>
        <dbReference type="PROSITE" id="PS50158"/>
    </source>
</evidence>
<dbReference type="EMBL" id="JAANQT010003455">
    <property type="protein sequence ID" value="KAG1301036.1"/>
    <property type="molecule type" value="Genomic_DNA"/>
</dbReference>
<evidence type="ECO:0000313" key="4">
    <source>
        <dbReference type="EMBL" id="KAG1301036.1"/>
    </source>
</evidence>
<dbReference type="GO" id="GO:0008270">
    <property type="term" value="F:zinc ion binding"/>
    <property type="evidence" value="ECO:0007669"/>
    <property type="project" value="UniProtKB-KW"/>
</dbReference>
<gene>
    <name evidence="4" type="ORF">G6F64_012158</name>
</gene>
<comment type="caution">
    <text evidence="4">The sequence shown here is derived from an EMBL/GenBank/DDBJ whole genome shotgun (WGS) entry which is preliminary data.</text>
</comment>
<name>A0A9P6WYC3_RHIOR</name>
<dbReference type="InterPro" id="IPR036875">
    <property type="entry name" value="Znf_CCHC_sf"/>
</dbReference>
<reference evidence="4" key="1">
    <citation type="journal article" date="2020" name="Microb. Genom.">
        <title>Genetic diversity of clinical and environmental Mucorales isolates obtained from an investigation of mucormycosis cases among solid organ transplant recipients.</title>
        <authorList>
            <person name="Nguyen M.H."/>
            <person name="Kaul D."/>
            <person name="Muto C."/>
            <person name="Cheng S.J."/>
            <person name="Richter R.A."/>
            <person name="Bruno V.M."/>
            <person name="Liu G."/>
            <person name="Beyhan S."/>
            <person name="Sundermann A.J."/>
            <person name="Mounaud S."/>
            <person name="Pasculle A.W."/>
            <person name="Nierman W.C."/>
            <person name="Driscoll E."/>
            <person name="Cumbie R."/>
            <person name="Clancy C.J."/>
            <person name="Dupont C.L."/>
        </authorList>
    </citation>
    <scope>NUCLEOTIDE SEQUENCE</scope>
    <source>
        <strain evidence="4">GL11</strain>
    </source>
</reference>
<dbReference type="Pfam" id="PF00098">
    <property type="entry name" value="zf-CCHC"/>
    <property type="match status" value="1"/>
</dbReference>
<accession>A0A9P6WYC3</accession>
<dbReference type="PROSITE" id="PS50158">
    <property type="entry name" value="ZF_CCHC"/>
    <property type="match status" value="1"/>
</dbReference>
<dbReference type="SMART" id="SM00343">
    <property type="entry name" value="ZnF_C2HC"/>
    <property type="match status" value="2"/>
</dbReference>
<feature type="compositionally biased region" description="Polar residues" evidence="2">
    <location>
        <begin position="1"/>
        <end position="20"/>
    </location>
</feature>